<dbReference type="GO" id="GO:0160177">
    <property type="term" value="P:positive regulation of autophagosome-lysosome fusion"/>
    <property type="evidence" value="ECO:0007669"/>
    <property type="project" value="Ensembl"/>
</dbReference>
<dbReference type="Pfam" id="PF13639">
    <property type="entry name" value="zf-RING_2"/>
    <property type="match status" value="1"/>
</dbReference>
<name>A0A493SX31_ANAPP</name>
<dbReference type="GO" id="GO:0070936">
    <property type="term" value="P:protein K48-linked ubiquitination"/>
    <property type="evidence" value="ECO:0007669"/>
    <property type="project" value="TreeGrafter"/>
</dbReference>
<reference evidence="20" key="2">
    <citation type="submission" date="2025-08" db="UniProtKB">
        <authorList>
            <consortium name="Ensembl"/>
        </authorList>
    </citation>
    <scope>IDENTIFICATION</scope>
</reference>
<dbReference type="Gene3D" id="3.30.40.10">
    <property type="entry name" value="Zinc/RING finger domain, C3HC4 (zinc finger)"/>
    <property type="match status" value="1"/>
</dbReference>
<dbReference type="Gene3D" id="3.30.160.60">
    <property type="entry name" value="Classic Zinc Finger"/>
    <property type="match status" value="1"/>
</dbReference>
<reference evidence="20 21" key="1">
    <citation type="submission" date="2017-10" db="EMBL/GenBank/DDBJ databases">
        <title>A new Pekin duck reference genome.</title>
        <authorList>
            <person name="Hou Z.-C."/>
            <person name="Zhou Z.-K."/>
            <person name="Zhu F."/>
            <person name="Hou S.-S."/>
        </authorList>
    </citation>
    <scope>NUCLEOTIDE SEQUENCE [LARGE SCALE GENOMIC DNA]</scope>
</reference>
<dbReference type="SUPFAM" id="SSF57850">
    <property type="entry name" value="RING/U-box"/>
    <property type="match status" value="1"/>
</dbReference>
<evidence type="ECO:0000256" key="6">
    <source>
        <dbReference type="ARBA" id="ARBA00012483"/>
    </source>
</evidence>
<evidence type="ECO:0000256" key="3">
    <source>
        <dbReference type="ARBA" id="ARBA00004177"/>
    </source>
</evidence>
<keyword evidence="9" id="KW-0479">Metal-binding</keyword>
<evidence type="ECO:0000256" key="10">
    <source>
        <dbReference type="ARBA" id="ARBA00022753"/>
    </source>
</evidence>
<dbReference type="GO" id="GO:0008270">
    <property type="term" value="F:zinc ion binding"/>
    <property type="evidence" value="ECO:0007669"/>
    <property type="project" value="UniProtKB-KW"/>
</dbReference>
<keyword evidence="14" id="KW-0472">Membrane</keyword>
<keyword evidence="12" id="KW-0833">Ubl conjugation pathway</keyword>
<comment type="subcellular location">
    <subcellularLocation>
        <location evidence="3">Endosome</location>
    </subcellularLocation>
    <subcellularLocation>
        <location evidence="4">Lysosome</location>
    </subcellularLocation>
    <subcellularLocation>
        <location evidence="2">Membrane</location>
        <topology evidence="2">Peripheral membrane protein</topology>
    </subcellularLocation>
</comment>
<dbReference type="STRING" id="8840.ENSAPLP00000018048"/>
<dbReference type="FunFam" id="3.30.40.10:FF:000363">
    <property type="entry name" value="E3 ubiquitin-protein ligase ZNRF2"/>
    <property type="match status" value="1"/>
</dbReference>
<evidence type="ECO:0000256" key="17">
    <source>
        <dbReference type="PROSITE-ProRule" id="PRU00175"/>
    </source>
</evidence>
<feature type="region of interest" description="Disordered" evidence="18">
    <location>
        <begin position="1"/>
        <end position="152"/>
    </location>
</feature>
<dbReference type="OMA" id="RGNDGHR"/>
<evidence type="ECO:0000256" key="4">
    <source>
        <dbReference type="ARBA" id="ARBA00004371"/>
    </source>
</evidence>
<feature type="compositionally biased region" description="Polar residues" evidence="18">
    <location>
        <begin position="1"/>
        <end position="12"/>
    </location>
</feature>
<keyword evidence="7" id="KW-0808">Transferase</keyword>
<dbReference type="Ensembl" id="ENSAPLT00000039180.1">
    <property type="protein sequence ID" value="ENSAPLP00000018048.1"/>
    <property type="gene ID" value="ENSAPLG00000020462.1"/>
</dbReference>
<evidence type="ECO:0000313" key="21">
    <source>
        <dbReference type="Proteomes" id="UP000016666"/>
    </source>
</evidence>
<keyword evidence="8" id="KW-0519">Myristate</keyword>
<dbReference type="GO" id="GO:0043161">
    <property type="term" value="P:proteasome-mediated ubiquitin-dependent protein catabolic process"/>
    <property type="evidence" value="ECO:0007669"/>
    <property type="project" value="TreeGrafter"/>
</dbReference>
<organism evidence="20 21">
    <name type="scientific">Anas platyrhynchos platyrhynchos</name>
    <name type="common">Northern mallard</name>
    <dbReference type="NCBI Taxonomy" id="8840"/>
    <lineage>
        <taxon>Eukaryota</taxon>
        <taxon>Metazoa</taxon>
        <taxon>Chordata</taxon>
        <taxon>Craniata</taxon>
        <taxon>Vertebrata</taxon>
        <taxon>Euteleostomi</taxon>
        <taxon>Archelosauria</taxon>
        <taxon>Archosauria</taxon>
        <taxon>Dinosauria</taxon>
        <taxon>Saurischia</taxon>
        <taxon>Theropoda</taxon>
        <taxon>Coelurosauria</taxon>
        <taxon>Aves</taxon>
        <taxon>Neognathae</taxon>
        <taxon>Galloanserae</taxon>
        <taxon>Anseriformes</taxon>
        <taxon>Anatidae</taxon>
        <taxon>Anatinae</taxon>
        <taxon>Anas</taxon>
    </lineage>
</organism>
<evidence type="ECO:0000256" key="15">
    <source>
        <dbReference type="ARBA" id="ARBA00023228"/>
    </source>
</evidence>
<evidence type="ECO:0000256" key="8">
    <source>
        <dbReference type="ARBA" id="ARBA00022707"/>
    </source>
</evidence>
<evidence type="ECO:0000256" key="7">
    <source>
        <dbReference type="ARBA" id="ARBA00022679"/>
    </source>
</evidence>
<evidence type="ECO:0000256" key="2">
    <source>
        <dbReference type="ARBA" id="ARBA00004170"/>
    </source>
</evidence>
<dbReference type="AlphaFoldDB" id="A0A493SX31"/>
<keyword evidence="13" id="KW-0862">Zinc</keyword>
<dbReference type="InterPro" id="IPR051878">
    <property type="entry name" value="ZNRF_ubiq-protein_ligase"/>
</dbReference>
<dbReference type="InterPro" id="IPR001841">
    <property type="entry name" value="Znf_RING"/>
</dbReference>
<keyword evidence="15" id="KW-0458">Lysosome</keyword>
<dbReference type="GO" id="GO:0032991">
    <property type="term" value="C:protein-containing complex"/>
    <property type="evidence" value="ECO:0007669"/>
    <property type="project" value="Ensembl"/>
</dbReference>
<evidence type="ECO:0000256" key="5">
    <source>
        <dbReference type="ARBA" id="ARBA00004906"/>
    </source>
</evidence>
<sequence length="256" mass="24900">MGAKQSSPTAANGRTRAYSGGDLPSSSSSSSTNGRAAGGSGRPAHLAAAPAPHAAPGGSAAAAAAPGGAAGSAPRSRSLGAAAAAAASSTAGSRAAQPAFSIPHSSGPYGSQDSVSSTPEEGGRDRAPGGGGGSAAGSGGGGGGGGGGGSGGPRLVIGSLPAHLSPHLFGGFKCPVCSKFVSSDEMDLHLVMCLTKPRITYNEDVLSKDTGECAICLEELQQGDTIARLPCLCIYHKGCIDEWFEVNRSCPEHPSD</sequence>
<dbReference type="EC" id="2.3.2.27" evidence="6"/>
<gene>
    <name evidence="20" type="primary">ZNRF2</name>
</gene>
<keyword evidence="11 17" id="KW-0863">Zinc-finger</keyword>
<dbReference type="PANTHER" id="PTHR46661">
    <property type="entry name" value="E3 UBIQUITIN-PROTEIN LIGASE ZNRF1-LIKE PROTEIN"/>
    <property type="match status" value="1"/>
</dbReference>
<evidence type="ECO:0000256" key="9">
    <source>
        <dbReference type="ARBA" id="ARBA00022723"/>
    </source>
</evidence>
<evidence type="ECO:0000256" key="12">
    <source>
        <dbReference type="ARBA" id="ARBA00022786"/>
    </source>
</evidence>
<dbReference type="PANTHER" id="PTHR46661:SF3">
    <property type="entry name" value="E3 UBIQUITIN-PROTEIN LIGASE ZNRF2"/>
    <property type="match status" value="1"/>
</dbReference>
<evidence type="ECO:0000256" key="16">
    <source>
        <dbReference type="ARBA" id="ARBA00023288"/>
    </source>
</evidence>
<feature type="compositionally biased region" description="Gly residues" evidence="18">
    <location>
        <begin position="128"/>
        <end position="152"/>
    </location>
</feature>
<comment type="catalytic activity">
    <reaction evidence="1">
        <text>S-ubiquitinyl-[E2 ubiquitin-conjugating enzyme]-L-cysteine + [acceptor protein]-L-lysine = [E2 ubiquitin-conjugating enzyme]-L-cysteine + N(6)-ubiquitinyl-[acceptor protein]-L-lysine.</text>
        <dbReference type="EC" id="2.3.2.27"/>
    </reaction>
</comment>
<feature type="compositionally biased region" description="Low complexity" evidence="18">
    <location>
        <begin position="42"/>
        <end position="96"/>
    </location>
</feature>
<dbReference type="GeneTree" id="ENSGT00940000159017"/>
<keyword evidence="10" id="KW-0967">Endosome</keyword>
<dbReference type="CDD" id="cd16695">
    <property type="entry name" value="mRING-CH-C4HC2H_ZNRF2"/>
    <property type="match status" value="1"/>
</dbReference>
<dbReference type="InterPro" id="IPR013083">
    <property type="entry name" value="Znf_RING/FYVE/PHD"/>
</dbReference>
<feature type="domain" description="RING-type" evidence="19">
    <location>
        <begin position="213"/>
        <end position="253"/>
    </location>
</feature>
<keyword evidence="21" id="KW-1185">Reference proteome</keyword>
<protein>
    <recommendedName>
        <fullName evidence="6">RING-type E3 ubiquitin transferase</fullName>
        <ecNumber evidence="6">2.3.2.27</ecNumber>
    </recommendedName>
</protein>
<evidence type="ECO:0000313" key="20">
    <source>
        <dbReference type="Ensembl" id="ENSAPLP00000018048.1"/>
    </source>
</evidence>
<evidence type="ECO:0000256" key="13">
    <source>
        <dbReference type="ARBA" id="ARBA00022833"/>
    </source>
</evidence>
<dbReference type="Proteomes" id="UP000016666">
    <property type="component" value="Chromosome 2"/>
</dbReference>
<proteinExistence type="predicted"/>
<evidence type="ECO:0000259" key="19">
    <source>
        <dbReference type="PROSITE" id="PS50089"/>
    </source>
</evidence>
<dbReference type="GO" id="GO:0030007">
    <property type="term" value="P:intracellular potassium ion homeostasis"/>
    <property type="evidence" value="ECO:0007669"/>
    <property type="project" value="Ensembl"/>
</dbReference>
<evidence type="ECO:0000256" key="14">
    <source>
        <dbReference type="ARBA" id="ARBA00023136"/>
    </source>
</evidence>
<reference evidence="20" key="3">
    <citation type="submission" date="2025-09" db="UniProtKB">
        <authorList>
            <consortium name="Ensembl"/>
        </authorList>
    </citation>
    <scope>IDENTIFICATION</scope>
</reference>
<dbReference type="GO" id="GO:0005764">
    <property type="term" value="C:lysosome"/>
    <property type="evidence" value="ECO:0007669"/>
    <property type="project" value="UniProtKB-SubCell"/>
</dbReference>
<dbReference type="GO" id="GO:0061630">
    <property type="term" value="F:ubiquitin protein ligase activity"/>
    <property type="evidence" value="ECO:0007669"/>
    <property type="project" value="UniProtKB-EC"/>
</dbReference>
<dbReference type="SMART" id="SM00184">
    <property type="entry name" value="RING"/>
    <property type="match status" value="1"/>
</dbReference>
<evidence type="ECO:0000256" key="11">
    <source>
        <dbReference type="ARBA" id="ARBA00022771"/>
    </source>
</evidence>
<evidence type="ECO:0000256" key="1">
    <source>
        <dbReference type="ARBA" id="ARBA00000900"/>
    </source>
</evidence>
<keyword evidence="16" id="KW-0449">Lipoprotein</keyword>
<feature type="compositionally biased region" description="Polar residues" evidence="18">
    <location>
        <begin position="108"/>
        <end position="119"/>
    </location>
</feature>
<dbReference type="PROSITE" id="PS50089">
    <property type="entry name" value="ZF_RING_2"/>
    <property type="match status" value="1"/>
</dbReference>
<feature type="compositionally biased region" description="Low complexity" evidence="18">
    <location>
        <begin position="17"/>
        <end position="35"/>
    </location>
</feature>
<accession>A0A493SX31</accession>
<dbReference type="GO" id="GO:0005768">
    <property type="term" value="C:endosome"/>
    <property type="evidence" value="ECO:0007669"/>
    <property type="project" value="UniProtKB-SubCell"/>
</dbReference>
<dbReference type="GO" id="GO:0001650">
    <property type="term" value="C:fibrillar center"/>
    <property type="evidence" value="ECO:0007669"/>
    <property type="project" value="Ensembl"/>
</dbReference>
<dbReference type="GO" id="GO:0005886">
    <property type="term" value="C:plasma membrane"/>
    <property type="evidence" value="ECO:0007669"/>
    <property type="project" value="Ensembl"/>
</dbReference>
<dbReference type="GO" id="GO:0030659">
    <property type="term" value="C:cytoplasmic vesicle membrane"/>
    <property type="evidence" value="ECO:0007669"/>
    <property type="project" value="Ensembl"/>
</dbReference>
<comment type="pathway">
    <text evidence="5">Protein modification; protein ubiquitination.</text>
</comment>
<evidence type="ECO:0000256" key="18">
    <source>
        <dbReference type="SAM" id="MobiDB-lite"/>
    </source>
</evidence>
<dbReference type="GO" id="GO:0005654">
    <property type="term" value="C:nucleoplasm"/>
    <property type="evidence" value="ECO:0007669"/>
    <property type="project" value="Ensembl"/>
</dbReference>